<keyword evidence="2" id="KW-0808">Transferase</keyword>
<dbReference type="SUPFAM" id="SSF53335">
    <property type="entry name" value="S-adenosyl-L-methionine-dependent methyltransferases"/>
    <property type="match status" value="1"/>
</dbReference>
<dbReference type="CDD" id="cd02440">
    <property type="entry name" value="AdoMet_MTases"/>
    <property type="match status" value="1"/>
</dbReference>
<dbReference type="Proteomes" id="UP000321491">
    <property type="component" value="Unassembled WGS sequence"/>
</dbReference>
<evidence type="ECO:0000313" key="2">
    <source>
        <dbReference type="EMBL" id="GEN31363.1"/>
    </source>
</evidence>
<dbReference type="Pfam" id="PF13649">
    <property type="entry name" value="Methyltransf_25"/>
    <property type="match status" value="1"/>
</dbReference>
<dbReference type="InterPro" id="IPR041698">
    <property type="entry name" value="Methyltransf_25"/>
</dbReference>
<dbReference type="Gene3D" id="3.40.50.150">
    <property type="entry name" value="Vaccinia Virus protein VP39"/>
    <property type="match status" value="1"/>
</dbReference>
<reference evidence="2 3" key="1">
    <citation type="submission" date="2019-07" db="EMBL/GenBank/DDBJ databases">
        <title>Whole genome shotgun sequence of Cerasibacillus quisquiliarum NBRC 102429.</title>
        <authorList>
            <person name="Hosoyama A."/>
            <person name="Uohara A."/>
            <person name="Ohji S."/>
            <person name="Ichikawa N."/>
        </authorList>
    </citation>
    <scope>NUCLEOTIDE SEQUENCE [LARGE SCALE GENOMIC DNA]</scope>
    <source>
        <strain evidence="2 3">NBRC 102429</strain>
    </source>
</reference>
<dbReference type="GO" id="GO:0032259">
    <property type="term" value="P:methylation"/>
    <property type="evidence" value="ECO:0007669"/>
    <property type="project" value="UniProtKB-KW"/>
</dbReference>
<proteinExistence type="predicted"/>
<dbReference type="GO" id="GO:0008168">
    <property type="term" value="F:methyltransferase activity"/>
    <property type="evidence" value="ECO:0007669"/>
    <property type="project" value="UniProtKB-KW"/>
</dbReference>
<evidence type="ECO:0000313" key="3">
    <source>
        <dbReference type="Proteomes" id="UP000321491"/>
    </source>
</evidence>
<keyword evidence="2" id="KW-0489">Methyltransferase</keyword>
<keyword evidence="3" id="KW-1185">Reference proteome</keyword>
<dbReference type="Gene3D" id="2.20.25.110">
    <property type="entry name" value="S-adenosyl-L-methionine-dependent methyltransferases"/>
    <property type="match status" value="1"/>
</dbReference>
<name>A0A511V0W0_9BACI</name>
<evidence type="ECO:0000259" key="1">
    <source>
        <dbReference type="Pfam" id="PF13649"/>
    </source>
</evidence>
<dbReference type="InterPro" id="IPR029063">
    <property type="entry name" value="SAM-dependent_MTases_sf"/>
</dbReference>
<feature type="domain" description="Methyltransferase" evidence="1">
    <location>
        <begin position="41"/>
        <end position="136"/>
    </location>
</feature>
<sequence>MFSYYGKLSTQFYNVTKPVGHSINGDIEYYLERLHGTDGKILEPAVGSGRFIIPLLNQGYDVDGIDYSAHMLASCRKRCHERGLNPNLYEAHLSQFSLPGKYEAIVMPTGSFCLIDEYDDAISALTNFYQHLVPGGRLIVDLQLPVDWHTGDISTISYPLSNDEGIVLENKSIEIDWVNQTTRSLLKYEKWRHGKLVDTELEEFVMRWYGIEEFSMLLEKIGFTQITCSANYMFKKAPSTETRLVTFEATRL</sequence>
<gene>
    <name evidence="2" type="ORF">CQU01_16010</name>
</gene>
<dbReference type="OrthoDB" id="9804312at2"/>
<comment type="caution">
    <text evidence="2">The sequence shown here is derived from an EMBL/GenBank/DDBJ whole genome shotgun (WGS) entry which is preliminary data.</text>
</comment>
<dbReference type="EMBL" id="BJXW01000014">
    <property type="protein sequence ID" value="GEN31363.1"/>
    <property type="molecule type" value="Genomic_DNA"/>
</dbReference>
<accession>A0A511V0W0</accession>
<dbReference type="RefSeq" id="WP_146937484.1">
    <property type="nucleotide sequence ID" value="NZ_BJXW01000014.1"/>
</dbReference>
<organism evidence="2 3">
    <name type="scientific">Cerasibacillus quisquiliarum</name>
    <dbReference type="NCBI Taxonomy" id="227865"/>
    <lineage>
        <taxon>Bacteria</taxon>
        <taxon>Bacillati</taxon>
        <taxon>Bacillota</taxon>
        <taxon>Bacilli</taxon>
        <taxon>Bacillales</taxon>
        <taxon>Bacillaceae</taxon>
        <taxon>Cerasibacillus</taxon>
    </lineage>
</organism>
<dbReference type="AlphaFoldDB" id="A0A511V0W0"/>
<protein>
    <submittedName>
        <fullName evidence="2">Methyltransferase</fullName>
    </submittedName>
</protein>